<sequence>MFNIIDFPNEILSDIFLYIKYSKNSIIACKCFSRIITAPVFKTKWFILYHESFSYSDVLRLGFNFFDIEVIKLLIGKKDLFIIHDIMDIALCIAIDLHKTQSDKNRVLSLEIFTLIDCKHWIGYYHEQRYGRLKINKEKAIEYFRLSAYEENNSDVIYRYAGYIINTNKNKEKLERDKCKEITDLFRKSADLEHIDSCYIYRYILYEGKYGNKKDTLKGYKYLKSAALKDKYFLIQAKCYSKYTDFLYDKYVEFIKDLKEQPKEYIGIFLVGTYSKYSVLKKKQKSIAETLKEETKDILNDSGHKIIICDDYELIDIIKNSTNLKDENKEITSSKLRIFKLSEEEEHEFLLKLHSVIKRKDEYEKLLVFLPSNTKFRKYVIRYEIKNELEYLKKYVDDFDISLNVFPSNIQGVFVVPEKFQLDILKHIVNKKYVHRLYLIGINI</sequence>
<comment type="caution">
    <text evidence="1">The sequence shown here is derived from an EMBL/GenBank/DDBJ whole genome shotgun (WGS) entry which is preliminary data.</text>
</comment>
<evidence type="ECO:0000313" key="1">
    <source>
        <dbReference type="EMBL" id="CAG8479756.1"/>
    </source>
</evidence>
<dbReference type="Proteomes" id="UP000789860">
    <property type="component" value="Unassembled WGS sequence"/>
</dbReference>
<protein>
    <submittedName>
        <fullName evidence="1">9939_t:CDS:1</fullName>
    </submittedName>
</protein>
<name>A0ACA9KLJ6_9GLOM</name>
<keyword evidence="2" id="KW-1185">Reference proteome</keyword>
<reference evidence="1" key="1">
    <citation type="submission" date="2021-06" db="EMBL/GenBank/DDBJ databases">
        <authorList>
            <person name="Kallberg Y."/>
            <person name="Tangrot J."/>
            <person name="Rosling A."/>
        </authorList>
    </citation>
    <scope>NUCLEOTIDE SEQUENCE</scope>
    <source>
        <strain evidence="1">AU212A</strain>
    </source>
</reference>
<dbReference type="EMBL" id="CAJVPM010002088">
    <property type="protein sequence ID" value="CAG8479756.1"/>
    <property type="molecule type" value="Genomic_DNA"/>
</dbReference>
<organism evidence="1 2">
    <name type="scientific">Scutellospora calospora</name>
    <dbReference type="NCBI Taxonomy" id="85575"/>
    <lineage>
        <taxon>Eukaryota</taxon>
        <taxon>Fungi</taxon>
        <taxon>Fungi incertae sedis</taxon>
        <taxon>Mucoromycota</taxon>
        <taxon>Glomeromycotina</taxon>
        <taxon>Glomeromycetes</taxon>
        <taxon>Diversisporales</taxon>
        <taxon>Gigasporaceae</taxon>
        <taxon>Scutellospora</taxon>
    </lineage>
</organism>
<gene>
    <name evidence="1" type="ORF">SCALOS_LOCUS2373</name>
</gene>
<evidence type="ECO:0000313" key="2">
    <source>
        <dbReference type="Proteomes" id="UP000789860"/>
    </source>
</evidence>
<proteinExistence type="predicted"/>
<accession>A0ACA9KLJ6</accession>